<dbReference type="Proteomes" id="UP000828390">
    <property type="component" value="Unassembled WGS sequence"/>
</dbReference>
<reference evidence="1" key="2">
    <citation type="submission" date="2020-11" db="EMBL/GenBank/DDBJ databases">
        <authorList>
            <person name="McCartney M.A."/>
            <person name="Auch B."/>
            <person name="Kono T."/>
            <person name="Mallez S."/>
            <person name="Becker A."/>
            <person name="Gohl D.M."/>
            <person name="Silverstein K.A.T."/>
            <person name="Koren S."/>
            <person name="Bechman K.B."/>
            <person name="Herman A."/>
            <person name="Abrahante J.E."/>
            <person name="Garbe J."/>
        </authorList>
    </citation>
    <scope>NUCLEOTIDE SEQUENCE</scope>
    <source>
        <strain evidence="1">Duluth1</strain>
        <tissue evidence="1">Whole animal</tissue>
    </source>
</reference>
<name>A0A9D4L9N9_DREPO</name>
<gene>
    <name evidence="1" type="ORF">DPMN_096950</name>
</gene>
<dbReference type="AlphaFoldDB" id="A0A9D4L9N9"/>
<protein>
    <submittedName>
        <fullName evidence="1">Uncharacterized protein</fullName>
    </submittedName>
</protein>
<accession>A0A9D4L9N9</accession>
<keyword evidence="2" id="KW-1185">Reference proteome</keyword>
<reference evidence="1" key="1">
    <citation type="journal article" date="2019" name="bioRxiv">
        <title>The Genome of the Zebra Mussel, Dreissena polymorpha: A Resource for Invasive Species Research.</title>
        <authorList>
            <person name="McCartney M.A."/>
            <person name="Auch B."/>
            <person name="Kono T."/>
            <person name="Mallez S."/>
            <person name="Zhang Y."/>
            <person name="Obille A."/>
            <person name="Becker A."/>
            <person name="Abrahante J.E."/>
            <person name="Garbe J."/>
            <person name="Badalamenti J.P."/>
            <person name="Herman A."/>
            <person name="Mangelson H."/>
            <person name="Liachko I."/>
            <person name="Sullivan S."/>
            <person name="Sone E.D."/>
            <person name="Koren S."/>
            <person name="Silverstein K.A.T."/>
            <person name="Beckman K.B."/>
            <person name="Gohl D.M."/>
        </authorList>
    </citation>
    <scope>NUCLEOTIDE SEQUENCE</scope>
    <source>
        <strain evidence="1">Duluth1</strain>
        <tissue evidence="1">Whole animal</tissue>
    </source>
</reference>
<sequence>MSVQRAGSVLVETRLLGLILNMAHVSVQRAGSFQLKTRMFGLVLKMTHVSVKRASSVLVAAFKVRGFQYSGNKKSADDCLGGLAAVKIVISDDYCTNQNVRLFVRQLPTRACQTRKFTNL</sequence>
<comment type="caution">
    <text evidence="1">The sequence shown here is derived from an EMBL/GenBank/DDBJ whole genome shotgun (WGS) entry which is preliminary data.</text>
</comment>
<organism evidence="1 2">
    <name type="scientific">Dreissena polymorpha</name>
    <name type="common">Zebra mussel</name>
    <name type="synonym">Mytilus polymorpha</name>
    <dbReference type="NCBI Taxonomy" id="45954"/>
    <lineage>
        <taxon>Eukaryota</taxon>
        <taxon>Metazoa</taxon>
        <taxon>Spiralia</taxon>
        <taxon>Lophotrochozoa</taxon>
        <taxon>Mollusca</taxon>
        <taxon>Bivalvia</taxon>
        <taxon>Autobranchia</taxon>
        <taxon>Heteroconchia</taxon>
        <taxon>Euheterodonta</taxon>
        <taxon>Imparidentia</taxon>
        <taxon>Neoheterodontei</taxon>
        <taxon>Myida</taxon>
        <taxon>Dreissenoidea</taxon>
        <taxon>Dreissenidae</taxon>
        <taxon>Dreissena</taxon>
    </lineage>
</organism>
<dbReference type="EMBL" id="JAIWYP010000003">
    <property type="protein sequence ID" value="KAH3854408.1"/>
    <property type="molecule type" value="Genomic_DNA"/>
</dbReference>
<evidence type="ECO:0000313" key="2">
    <source>
        <dbReference type="Proteomes" id="UP000828390"/>
    </source>
</evidence>
<evidence type="ECO:0000313" key="1">
    <source>
        <dbReference type="EMBL" id="KAH3854408.1"/>
    </source>
</evidence>
<proteinExistence type="predicted"/>